<organism evidence="2 3">
    <name type="scientific">Hymenochirus boettgeri</name>
    <name type="common">Congo dwarf clawed frog</name>
    <dbReference type="NCBI Taxonomy" id="247094"/>
    <lineage>
        <taxon>Eukaryota</taxon>
        <taxon>Metazoa</taxon>
        <taxon>Chordata</taxon>
        <taxon>Craniata</taxon>
        <taxon>Vertebrata</taxon>
        <taxon>Euteleostomi</taxon>
        <taxon>Amphibia</taxon>
        <taxon>Batrachia</taxon>
        <taxon>Anura</taxon>
        <taxon>Pipoidea</taxon>
        <taxon>Pipidae</taxon>
        <taxon>Pipinae</taxon>
        <taxon>Hymenochirus</taxon>
    </lineage>
</organism>
<keyword evidence="3" id="KW-1185">Reference proteome</keyword>
<dbReference type="Pfam" id="PF15176">
    <property type="entry name" value="LRR19-TM"/>
    <property type="match status" value="1"/>
</dbReference>
<dbReference type="PANTHER" id="PTHR31450">
    <property type="entry name" value="LEUCINE-RICH REPEAT-CONTAINING PROTEIN 19 LRRC19 FAMILY MEMBER"/>
    <property type="match status" value="1"/>
</dbReference>
<protein>
    <submittedName>
        <fullName evidence="2">Uncharacterized protein</fullName>
    </submittedName>
</protein>
<dbReference type="EMBL" id="JAACNH010000007">
    <property type="protein sequence ID" value="KAG8437069.1"/>
    <property type="molecule type" value="Genomic_DNA"/>
</dbReference>
<reference evidence="2" key="1">
    <citation type="thesis" date="2020" institute="ProQuest LLC" country="789 East Eisenhower Parkway, Ann Arbor, MI, USA">
        <title>Comparative Genomics and Chromosome Evolution.</title>
        <authorList>
            <person name="Mudd A.B."/>
        </authorList>
    </citation>
    <scope>NUCLEOTIDE SEQUENCE</scope>
    <source>
        <strain evidence="2">Female2</strain>
        <tissue evidence="2">Blood</tissue>
    </source>
</reference>
<dbReference type="Proteomes" id="UP000812440">
    <property type="component" value="Chromosome 4"/>
</dbReference>
<keyword evidence="1" id="KW-0812">Transmembrane</keyword>
<dbReference type="AlphaFoldDB" id="A0A8T2IVQ5"/>
<evidence type="ECO:0000256" key="1">
    <source>
        <dbReference type="SAM" id="Phobius"/>
    </source>
</evidence>
<accession>A0A8T2IVQ5</accession>
<sequence>VKFERCNKIFVLIASPAPSKAESTGRSWPYLVGFIVIAICLSLLIALAAKCNVFHHTSLRSYRHRPLPE</sequence>
<name>A0A8T2IVQ5_9PIPI</name>
<comment type="caution">
    <text evidence="2">The sequence shown here is derived from an EMBL/GenBank/DDBJ whole genome shotgun (WGS) entry which is preliminary data.</text>
</comment>
<gene>
    <name evidence="2" type="ORF">GDO86_007952</name>
</gene>
<dbReference type="OrthoDB" id="676979at2759"/>
<keyword evidence="1" id="KW-0472">Membrane</keyword>
<feature type="transmembrane region" description="Helical" evidence="1">
    <location>
        <begin position="28"/>
        <end position="49"/>
    </location>
</feature>
<evidence type="ECO:0000313" key="3">
    <source>
        <dbReference type="Proteomes" id="UP000812440"/>
    </source>
</evidence>
<feature type="non-terminal residue" evidence="2">
    <location>
        <position position="1"/>
    </location>
</feature>
<proteinExistence type="predicted"/>
<keyword evidence="1" id="KW-1133">Transmembrane helix</keyword>
<evidence type="ECO:0000313" key="2">
    <source>
        <dbReference type="EMBL" id="KAG8437069.1"/>
    </source>
</evidence>
<dbReference type="PANTHER" id="PTHR31450:SF3">
    <property type="entry name" value="TYPE III ENDOSOME MEMBRANE PROTEIN TEMP"/>
    <property type="match status" value="1"/>
</dbReference>